<name>A0A450TCR0_9GAMM</name>
<proteinExistence type="predicted"/>
<dbReference type="AlphaFoldDB" id="A0A450TCR0"/>
<accession>A0A450TCR0</accession>
<dbReference type="EMBL" id="CAADEW010000175">
    <property type="protein sequence ID" value="VFJ64617.1"/>
    <property type="molecule type" value="Genomic_DNA"/>
</dbReference>
<gene>
    <name evidence="1" type="ORF">BECKFW1821A_GA0114235_11755</name>
</gene>
<evidence type="ECO:0000313" key="1">
    <source>
        <dbReference type="EMBL" id="VFJ64617.1"/>
    </source>
</evidence>
<reference evidence="1" key="1">
    <citation type="submission" date="2019-02" db="EMBL/GenBank/DDBJ databases">
        <authorList>
            <person name="Gruber-Vodicka R. H."/>
            <person name="Seah K. B. B."/>
        </authorList>
    </citation>
    <scope>NUCLEOTIDE SEQUENCE</scope>
    <source>
        <strain evidence="1">BECK_BZ15</strain>
    </source>
</reference>
<sequence length="43" mass="5223">MTFDYKNILAGLRDTHIIHLPVNIELLRIYFSYFMHMDLIKIL</sequence>
<protein>
    <submittedName>
        <fullName evidence="1">Uncharacterized protein</fullName>
    </submittedName>
</protein>
<organism evidence="1">
    <name type="scientific">Candidatus Kentrum sp. FW</name>
    <dbReference type="NCBI Taxonomy" id="2126338"/>
    <lineage>
        <taxon>Bacteria</taxon>
        <taxon>Pseudomonadati</taxon>
        <taxon>Pseudomonadota</taxon>
        <taxon>Gammaproteobacteria</taxon>
        <taxon>Candidatus Kentrum</taxon>
    </lineage>
</organism>